<dbReference type="Gene3D" id="3.90.75.10">
    <property type="entry name" value="Homing Intron 3 (I-ppo) Encoded Endonuclease, Chain A"/>
    <property type="match status" value="1"/>
</dbReference>
<comment type="caution">
    <text evidence="3">The sequence shown here is derived from an EMBL/GenBank/DDBJ whole genome shotgun (WGS) entry which is preliminary data.</text>
</comment>
<dbReference type="GO" id="GO:0004519">
    <property type="term" value="F:endonuclease activity"/>
    <property type="evidence" value="ECO:0007669"/>
    <property type="project" value="InterPro"/>
</dbReference>
<evidence type="ECO:0000313" key="3">
    <source>
        <dbReference type="EMBL" id="KKM26769.1"/>
    </source>
</evidence>
<proteinExistence type="predicted"/>
<organism evidence="3">
    <name type="scientific">marine sediment metagenome</name>
    <dbReference type="NCBI Taxonomy" id="412755"/>
    <lineage>
        <taxon>unclassified sequences</taxon>
        <taxon>metagenomes</taxon>
        <taxon>ecological metagenomes</taxon>
    </lineage>
</organism>
<feature type="domain" description="HNH nuclease" evidence="2">
    <location>
        <begin position="83"/>
        <end position="126"/>
    </location>
</feature>
<dbReference type="AlphaFoldDB" id="A0A0F9J2V7"/>
<name>A0A0F9J2V7_9ZZZZ</name>
<evidence type="ECO:0000256" key="1">
    <source>
        <dbReference type="SAM" id="MobiDB-lite"/>
    </source>
</evidence>
<dbReference type="SUPFAM" id="SSF54060">
    <property type="entry name" value="His-Me finger endonucleases"/>
    <property type="match status" value="1"/>
</dbReference>
<dbReference type="Pfam" id="PF13392">
    <property type="entry name" value="HNH_3"/>
    <property type="match status" value="1"/>
</dbReference>
<dbReference type="InterPro" id="IPR003615">
    <property type="entry name" value="HNH_nuc"/>
</dbReference>
<gene>
    <name evidence="3" type="ORF">LCGC14_1581480</name>
</gene>
<evidence type="ECO:0000259" key="2">
    <source>
        <dbReference type="Pfam" id="PF13392"/>
    </source>
</evidence>
<sequence>MRGRQDYWFCTVEGCNRKHSAKGLCSMHQKRLRRNGILESLSDPEVRFHNNFIPVTKTGCWMWTGYVMKGGYGRMGFNGNIMLAHRFSWELHYGPIPEGMDVCHHCDTPPCVNPDHLFLGTQKDNNYDSVEKGRNRGAPGESNGSSKLKNKNVLAIRKLKGKGLSQVRVGEMFNISRVVVSGIWRNKAWQHVKEGECIALKR</sequence>
<reference evidence="3" key="1">
    <citation type="journal article" date="2015" name="Nature">
        <title>Complex archaea that bridge the gap between prokaryotes and eukaryotes.</title>
        <authorList>
            <person name="Spang A."/>
            <person name="Saw J.H."/>
            <person name="Jorgensen S.L."/>
            <person name="Zaremba-Niedzwiedzka K."/>
            <person name="Martijn J."/>
            <person name="Lind A.E."/>
            <person name="van Eijk R."/>
            <person name="Schleper C."/>
            <person name="Guy L."/>
            <person name="Ettema T.J."/>
        </authorList>
    </citation>
    <scope>NUCLEOTIDE SEQUENCE</scope>
</reference>
<protein>
    <recommendedName>
        <fullName evidence="2">HNH nuclease domain-containing protein</fullName>
    </recommendedName>
</protein>
<dbReference type="InterPro" id="IPR044925">
    <property type="entry name" value="His-Me_finger_sf"/>
</dbReference>
<dbReference type="InterPro" id="IPR044930">
    <property type="entry name" value="Homing_endonuclease_His-Me"/>
</dbReference>
<feature type="region of interest" description="Disordered" evidence="1">
    <location>
        <begin position="128"/>
        <end position="147"/>
    </location>
</feature>
<dbReference type="EMBL" id="LAZR01012453">
    <property type="protein sequence ID" value="KKM26769.1"/>
    <property type="molecule type" value="Genomic_DNA"/>
</dbReference>
<accession>A0A0F9J2V7</accession>